<evidence type="ECO:0000313" key="3">
    <source>
        <dbReference type="Proteomes" id="UP000800097"/>
    </source>
</evidence>
<dbReference type="GeneID" id="54549956"/>
<dbReference type="Proteomes" id="UP000800097">
    <property type="component" value="Unassembled WGS sequence"/>
</dbReference>
<dbReference type="EMBL" id="ML986493">
    <property type="protein sequence ID" value="KAF2276488.1"/>
    <property type="molecule type" value="Genomic_DNA"/>
</dbReference>
<evidence type="ECO:0000313" key="2">
    <source>
        <dbReference type="EMBL" id="KAF2276488.1"/>
    </source>
</evidence>
<keyword evidence="3" id="KW-1185">Reference proteome</keyword>
<proteinExistence type="predicted"/>
<sequence length="133" mass="15082">MRTSETGHCRVLLFFSFLFLFGLSPTYLRLSSTAYDRRCWRNIVMTQAISPGLNSICISLAHWLLASISNNHSVWSSLSLFPSIPAQSQSLRDNKSREESACVPEEDGQRNSSTTVLTFKLPKDDEILKPRTR</sequence>
<name>A0A6A6JKL0_WESOR</name>
<reference evidence="2" key="1">
    <citation type="journal article" date="2020" name="Stud. Mycol.">
        <title>101 Dothideomycetes genomes: a test case for predicting lifestyles and emergence of pathogens.</title>
        <authorList>
            <person name="Haridas S."/>
            <person name="Albert R."/>
            <person name="Binder M."/>
            <person name="Bloem J."/>
            <person name="Labutti K."/>
            <person name="Salamov A."/>
            <person name="Andreopoulos B."/>
            <person name="Baker S."/>
            <person name="Barry K."/>
            <person name="Bills G."/>
            <person name="Bluhm B."/>
            <person name="Cannon C."/>
            <person name="Castanera R."/>
            <person name="Culley D."/>
            <person name="Daum C."/>
            <person name="Ezra D."/>
            <person name="Gonzalez J."/>
            <person name="Henrissat B."/>
            <person name="Kuo A."/>
            <person name="Liang C."/>
            <person name="Lipzen A."/>
            <person name="Lutzoni F."/>
            <person name="Magnuson J."/>
            <person name="Mondo S."/>
            <person name="Nolan M."/>
            <person name="Ohm R."/>
            <person name="Pangilinan J."/>
            <person name="Park H.-J."/>
            <person name="Ramirez L."/>
            <person name="Alfaro M."/>
            <person name="Sun H."/>
            <person name="Tritt A."/>
            <person name="Yoshinaga Y."/>
            <person name="Zwiers L.-H."/>
            <person name="Turgeon B."/>
            <person name="Goodwin S."/>
            <person name="Spatafora J."/>
            <person name="Crous P."/>
            <person name="Grigoriev I."/>
        </authorList>
    </citation>
    <scope>NUCLEOTIDE SEQUENCE</scope>
    <source>
        <strain evidence="2">CBS 379.55</strain>
    </source>
</reference>
<dbReference type="AlphaFoldDB" id="A0A6A6JKL0"/>
<gene>
    <name evidence="2" type="ORF">EI97DRAFT_41316</name>
</gene>
<evidence type="ECO:0000256" key="1">
    <source>
        <dbReference type="SAM" id="MobiDB-lite"/>
    </source>
</evidence>
<feature type="region of interest" description="Disordered" evidence="1">
    <location>
        <begin position="87"/>
        <end position="115"/>
    </location>
</feature>
<organism evidence="2 3">
    <name type="scientific">Westerdykella ornata</name>
    <dbReference type="NCBI Taxonomy" id="318751"/>
    <lineage>
        <taxon>Eukaryota</taxon>
        <taxon>Fungi</taxon>
        <taxon>Dikarya</taxon>
        <taxon>Ascomycota</taxon>
        <taxon>Pezizomycotina</taxon>
        <taxon>Dothideomycetes</taxon>
        <taxon>Pleosporomycetidae</taxon>
        <taxon>Pleosporales</taxon>
        <taxon>Sporormiaceae</taxon>
        <taxon>Westerdykella</taxon>
    </lineage>
</organism>
<accession>A0A6A6JKL0</accession>
<protein>
    <submittedName>
        <fullName evidence="2">Uncharacterized protein</fullName>
    </submittedName>
</protein>
<dbReference type="RefSeq" id="XP_033654027.1">
    <property type="nucleotide sequence ID" value="XM_033796781.1"/>
</dbReference>